<dbReference type="CDD" id="cd00167">
    <property type="entry name" value="SANT"/>
    <property type="match status" value="1"/>
</dbReference>
<feature type="domain" description="HTH myb-type" evidence="5">
    <location>
        <begin position="155"/>
        <end position="203"/>
    </location>
</feature>
<sequence>MEDHVECGDKIHKKNKTTSVKNVPEGESNKRDRASVEANDSPVKSASKGSSKRVSFSEAVEVFPPSKRRDKKIVQEDGLVRGKRFSQDEDEMVREAVHNYINTHGLGEEGLEMVLNCKKYPEVKHCWKEIGAALPWRPSESVYYRAHILFERGEKHSWTQEEVEIVRKFHEKHGANWKTLAEALGKHRFHVKDTWRRIKLPNAKKGHWSQDEYQNLFDLVNMDLRMKAFEEKKSKHGMLRDNICWTAISDQLGTRSNALCCMKWYNQLTSPMVAEGKWLDTDDYYLLNELYNQDACCMEDVDWDNLLEHRPGDVCRKRWNQMVKHLGEHKNKSFAEQVEVLMERYCPDVLEAREAYKSKPAVP</sequence>
<protein>
    <submittedName>
        <fullName evidence="6">Myb family transcription factor family protein</fullName>
    </submittedName>
</protein>
<dbReference type="Gene3D" id="1.10.10.60">
    <property type="entry name" value="Homeodomain-like"/>
    <property type="match status" value="2"/>
</dbReference>
<dbReference type="PROSITE" id="PS51294">
    <property type="entry name" value="HTH_MYB"/>
    <property type="match status" value="1"/>
</dbReference>
<feature type="compositionally biased region" description="Basic and acidic residues" evidence="3">
    <location>
        <begin position="1"/>
        <end position="10"/>
    </location>
</feature>
<feature type="domain" description="Myb-like" evidence="4">
    <location>
        <begin position="150"/>
        <end position="199"/>
    </location>
</feature>
<dbReference type="InterPro" id="IPR001005">
    <property type="entry name" value="SANT/Myb"/>
</dbReference>
<organism evidence="6">
    <name type="scientific">Rhizophora mucronata</name>
    <name type="common">Asiatic mangrove</name>
    <dbReference type="NCBI Taxonomy" id="61149"/>
    <lineage>
        <taxon>Eukaryota</taxon>
        <taxon>Viridiplantae</taxon>
        <taxon>Streptophyta</taxon>
        <taxon>Embryophyta</taxon>
        <taxon>Tracheophyta</taxon>
        <taxon>Spermatophyta</taxon>
        <taxon>Magnoliopsida</taxon>
        <taxon>eudicotyledons</taxon>
        <taxon>Gunneridae</taxon>
        <taxon>Pentapetalae</taxon>
        <taxon>rosids</taxon>
        <taxon>fabids</taxon>
        <taxon>Malpighiales</taxon>
        <taxon>Rhizophoraceae</taxon>
        <taxon>Rhizophora</taxon>
    </lineage>
</organism>
<dbReference type="GO" id="GO:0005634">
    <property type="term" value="C:nucleus"/>
    <property type="evidence" value="ECO:0007669"/>
    <property type="project" value="UniProtKB-SubCell"/>
</dbReference>
<proteinExistence type="predicted"/>
<dbReference type="InterPro" id="IPR017930">
    <property type="entry name" value="Myb_dom"/>
</dbReference>
<comment type="subcellular location">
    <subcellularLocation>
        <location evidence="1">Nucleus</location>
    </subcellularLocation>
</comment>
<name>A0A2P2JN05_RHIMU</name>
<feature type="region of interest" description="Disordered" evidence="3">
    <location>
        <begin position="1"/>
        <end position="59"/>
    </location>
</feature>
<dbReference type="EMBL" id="GGEC01014373">
    <property type="protein sequence ID" value="MBW94856.1"/>
    <property type="molecule type" value="Transcribed_RNA"/>
</dbReference>
<dbReference type="SUPFAM" id="SSF46689">
    <property type="entry name" value="Homeodomain-like"/>
    <property type="match status" value="2"/>
</dbReference>
<keyword evidence="2" id="KW-0539">Nucleus</keyword>
<evidence type="ECO:0000259" key="4">
    <source>
        <dbReference type="PROSITE" id="PS50090"/>
    </source>
</evidence>
<dbReference type="SMART" id="SM00717">
    <property type="entry name" value="SANT"/>
    <property type="match status" value="3"/>
</dbReference>
<dbReference type="PROSITE" id="PS50090">
    <property type="entry name" value="MYB_LIKE"/>
    <property type="match status" value="3"/>
</dbReference>
<evidence type="ECO:0000256" key="2">
    <source>
        <dbReference type="ARBA" id="ARBA00023242"/>
    </source>
</evidence>
<feature type="domain" description="Myb-like" evidence="4">
    <location>
        <begin position="270"/>
        <end position="323"/>
    </location>
</feature>
<feature type="domain" description="Myb-like" evidence="4">
    <location>
        <begin position="200"/>
        <end position="268"/>
    </location>
</feature>
<evidence type="ECO:0000256" key="1">
    <source>
        <dbReference type="ARBA" id="ARBA00004123"/>
    </source>
</evidence>
<dbReference type="PANTHER" id="PTHR47430:SF4">
    <property type="entry name" value="GB|AAC33480.1"/>
    <property type="match status" value="1"/>
</dbReference>
<dbReference type="InterPro" id="IPR009057">
    <property type="entry name" value="Homeodomain-like_sf"/>
</dbReference>
<feature type="compositionally biased region" description="Polar residues" evidence="3">
    <location>
        <begin position="42"/>
        <end position="54"/>
    </location>
</feature>
<dbReference type="PANTHER" id="PTHR47430">
    <property type="entry name" value="GB|AAC33480.1"/>
    <property type="match status" value="1"/>
</dbReference>
<evidence type="ECO:0000313" key="6">
    <source>
        <dbReference type="EMBL" id="MBW94856.1"/>
    </source>
</evidence>
<accession>A0A2P2JN05</accession>
<evidence type="ECO:0000256" key="3">
    <source>
        <dbReference type="SAM" id="MobiDB-lite"/>
    </source>
</evidence>
<reference evidence="6" key="1">
    <citation type="submission" date="2018-02" db="EMBL/GenBank/DDBJ databases">
        <title>Rhizophora mucronata_Transcriptome.</title>
        <authorList>
            <person name="Meera S.P."/>
            <person name="Sreeshan A."/>
            <person name="Augustine A."/>
        </authorList>
    </citation>
    <scope>NUCLEOTIDE SEQUENCE</scope>
    <source>
        <tissue evidence="6">Leaf</tissue>
    </source>
</reference>
<dbReference type="AlphaFoldDB" id="A0A2P2JN05"/>
<evidence type="ECO:0000259" key="5">
    <source>
        <dbReference type="PROSITE" id="PS51294"/>
    </source>
</evidence>
<dbReference type="Pfam" id="PF13921">
    <property type="entry name" value="Myb_DNA-bind_6"/>
    <property type="match status" value="1"/>
</dbReference>